<dbReference type="AlphaFoldDB" id="A0A261RWA1"/>
<dbReference type="Gene3D" id="2.60.120.10">
    <property type="entry name" value="Jelly Rolls"/>
    <property type="match status" value="1"/>
</dbReference>
<dbReference type="RefSeq" id="WP_094828408.1">
    <property type="nucleotide sequence ID" value="NZ_NEVL01000005.1"/>
</dbReference>
<dbReference type="PANTHER" id="PTHR24567">
    <property type="entry name" value="CRP FAMILY TRANSCRIPTIONAL REGULATORY PROTEIN"/>
    <property type="match status" value="1"/>
</dbReference>
<dbReference type="CDD" id="cd00038">
    <property type="entry name" value="CAP_ED"/>
    <property type="match status" value="1"/>
</dbReference>
<organism evidence="6 7">
    <name type="scientific">Bordetella genomosp. 1</name>
    <dbReference type="NCBI Taxonomy" id="1395607"/>
    <lineage>
        <taxon>Bacteria</taxon>
        <taxon>Pseudomonadati</taxon>
        <taxon>Pseudomonadota</taxon>
        <taxon>Betaproteobacteria</taxon>
        <taxon>Burkholderiales</taxon>
        <taxon>Alcaligenaceae</taxon>
        <taxon>Bordetella</taxon>
    </lineage>
</organism>
<dbReference type="InterPro" id="IPR050397">
    <property type="entry name" value="Env_Response_Regulators"/>
</dbReference>
<dbReference type="InterPro" id="IPR036390">
    <property type="entry name" value="WH_DNA-bd_sf"/>
</dbReference>
<dbReference type="GO" id="GO:0005829">
    <property type="term" value="C:cytosol"/>
    <property type="evidence" value="ECO:0007669"/>
    <property type="project" value="TreeGrafter"/>
</dbReference>
<dbReference type="SUPFAM" id="SSF46785">
    <property type="entry name" value="Winged helix' DNA-binding domain"/>
    <property type="match status" value="1"/>
</dbReference>
<dbReference type="PANTHER" id="PTHR24567:SF75">
    <property type="entry name" value="FUMARATE AND NITRATE REDUCTION REGULATORY PROTEIN"/>
    <property type="match status" value="1"/>
</dbReference>
<proteinExistence type="predicted"/>
<keyword evidence="3" id="KW-0804">Transcription</keyword>
<dbReference type="SUPFAM" id="SSF51206">
    <property type="entry name" value="cAMP-binding domain-like"/>
    <property type="match status" value="1"/>
</dbReference>
<comment type="caution">
    <text evidence="6">The sequence shown here is derived from an EMBL/GenBank/DDBJ whole genome shotgun (WGS) entry which is preliminary data.</text>
</comment>
<reference evidence="6 7" key="1">
    <citation type="submission" date="2017-05" db="EMBL/GenBank/DDBJ databases">
        <title>Complete and WGS of Bordetella genogroups.</title>
        <authorList>
            <person name="Spilker T."/>
            <person name="LiPuma J."/>
        </authorList>
    </citation>
    <scope>NUCLEOTIDE SEQUENCE [LARGE SCALE GENOMIC DNA]</scope>
    <source>
        <strain evidence="6 7">AU17610</strain>
    </source>
</reference>
<dbReference type="InterPro" id="IPR036388">
    <property type="entry name" value="WH-like_DNA-bd_sf"/>
</dbReference>
<evidence type="ECO:0000313" key="7">
    <source>
        <dbReference type="Proteomes" id="UP000217005"/>
    </source>
</evidence>
<dbReference type="OrthoDB" id="7643467at2"/>
<protein>
    <submittedName>
        <fullName evidence="6">Transcriptional regulator</fullName>
    </submittedName>
</protein>
<dbReference type="Gene3D" id="1.10.10.10">
    <property type="entry name" value="Winged helix-like DNA-binding domain superfamily/Winged helix DNA-binding domain"/>
    <property type="match status" value="1"/>
</dbReference>
<dbReference type="InterPro" id="IPR018490">
    <property type="entry name" value="cNMP-bd_dom_sf"/>
</dbReference>
<evidence type="ECO:0000256" key="3">
    <source>
        <dbReference type="ARBA" id="ARBA00023163"/>
    </source>
</evidence>
<sequence>MLATTSFDQTTPRCLHNAGLLPQPSCAEEDRRFEALVHERRRLGKGEKLFAVGDAMQEIYVVRTGTLKALVVTEDGHNQVLGFYLPGELIGLDGLAGLCHTADAVALEDSEVCVLRLADMQALAMEMPALQLRFLRAMGRELSQEQTMLVRLGSMRAEERLAAFLVDLSRRMEARGYSPSEFNMRMTREDIGSYLGLTLETVSRLFSRLAEAGLIAIRQRNVKLLDLARLGALCTCGKVSTPH</sequence>
<dbReference type="SMART" id="SM00100">
    <property type="entry name" value="cNMP"/>
    <property type="match status" value="1"/>
</dbReference>
<feature type="domain" description="Cyclic nucleotide-binding" evidence="4">
    <location>
        <begin position="46"/>
        <end position="91"/>
    </location>
</feature>
<dbReference type="InterPro" id="IPR018335">
    <property type="entry name" value="Tscrpt_reg_HTH_Crp-type_CS"/>
</dbReference>
<dbReference type="EMBL" id="NEVL01000005">
    <property type="protein sequence ID" value="OZI29171.1"/>
    <property type="molecule type" value="Genomic_DNA"/>
</dbReference>
<dbReference type="GO" id="GO:0003677">
    <property type="term" value="F:DNA binding"/>
    <property type="evidence" value="ECO:0007669"/>
    <property type="project" value="UniProtKB-KW"/>
</dbReference>
<evidence type="ECO:0000256" key="2">
    <source>
        <dbReference type="ARBA" id="ARBA00023125"/>
    </source>
</evidence>
<dbReference type="PROSITE" id="PS00042">
    <property type="entry name" value="HTH_CRP_1"/>
    <property type="match status" value="1"/>
</dbReference>
<dbReference type="PRINTS" id="PR00034">
    <property type="entry name" value="HTHCRP"/>
</dbReference>
<name>A0A261RWA1_9BORD</name>
<dbReference type="PROSITE" id="PS50042">
    <property type="entry name" value="CNMP_BINDING_3"/>
    <property type="match status" value="1"/>
</dbReference>
<dbReference type="GO" id="GO:0003700">
    <property type="term" value="F:DNA-binding transcription factor activity"/>
    <property type="evidence" value="ECO:0007669"/>
    <property type="project" value="InterPro"/>
</dbReference>
<gene>
    <name evidence="6" type="ORF">CEG14_21320</name>
</gene>
<evidence type="ECO:0000259" key="4">
    <source>
        <dbReference type="PROSITE" id="PS50042"/>
    </source>
</evidence>
<keyword evidence="1" id="KW-0805">Transcription regulation</keyword>
<dbReference type="Proteomes" id="UP000217005">
    <property type="component" value="Unassembled WGS sequence"/>
</dbReference>
<dbReference type="InterPro" id="IPR012318">
    <property type="entry name" value="HTH_CRP"/>
</dbReference>
<dbReference type="Pfam" id="PF00027">
    <property type="entry name" value="cNMP_binding"/>
    <property type="match status" value="1"/>
</dbReference>
<dbReference type="InterPro" id="IPR000595">
    <property type="entry name" value="cNMP-bd_dom"/>
</dbReference>
<evidence type="ECO:0000313" key="6">
    <source>
        <dbReference type="EMBL" id="OZI29171.1"/>
    </source>
</evidence>
<dbReference type="InterPro" id="IPR014710">
    <property type="entry name" value="RmlC-like_jellyroll"/>
</dbReference>
<dbReference type="PROSITE" id="PS51063">
    <property type="entry name" value="HTH_CRP_2"/>
    <property type="match status" value="1"/>
</dbReference>
<dbReference type="Pfam" id="PF13545">
    <property type="entry name" value="HTH_Crp_2"/>
    <property type="match status" value="1"/>
</dbReference>
<dbReference type="CDD" id="cd00092">
    <property type="entry name" value="HTH_CRP"/>
    <property type="match status" value="1"/>
</dbReference>
<evidence type="ECO:0000259" key="5">
    <source>
        <dbReference type="PROSITE" id="PS51063"/>
    </source>
</evidence>
<dbReference type="SMART" id="SM00419">
    <property type="entry name" value="HTH_CRP"/>
    <property type="match status" value="1"/>
</dbReference>
<feature type="domain" description="HTH crp-type" evidence="5">
    <location>
        <begin position="155"/>
        <end position="228"/>
    </location>
</feature>
<dbReference type="FunFam" id="1.10.10.10:FF:000028">
    <property type="entry name" value="Fumarate/nitrate reduction transcriptional regulator Fnr"/>
    <property type="match status" value="1"/>
</dbReference>
<evidence type="ECO:0000256" key="1">
    <source>
        <dbReference type="ARBA" id="ARBA00023015"/>
    </source>
</evidence>
<keyword evidence="2" id="KW-0238">DNA-binding</keyword>
<accession>A0A261RWA1</accession>